<dbReference type="InterPro" id="IPR024079">
    <property type="entry name" value="MetalloPept_cat_dom_sf"/>
</dbReference>
<accession>A0A3B0YJV5</accession>
<dbReference type="InterPro" id="IPR042252">
    <property type="entry name" value="MtfA_N"/>
</dbReference>
<dbReference type="GO" id="GO:0008237">
    <property type="term" value="F:metallopeptidase activity"/>
    <property type="evidence" value="ECO:0007669"/>
    <property type="project" value="InterPro"/>
</dbReference>
<dbReference type="PANTHER" id="PTHR30164">
    <property type="entry name" value="MTFA PEPTIDASE"/>
    <property type="match status" value="1"/>
</dbReference>
<dbReference type="EMBL" id="UOFI01000134">
    <property type="protein sequence ID" value="VAW68606.1"/>
    <property type="molecule type" value="Genomic_DNA"/>
</dbReference>
<sequence>MFAKITKHLLRLLDNQRVLSALRKQPLPFSSWQHVRQLACISYLTSVEKSRLRILTAVLLQQKIFIGEQGLNLDDGMKVLIAAQACVPILKLGLNYYSGFVQVSVYPTAFWVERDESDEAGIVHHKKVLLSGESWSRGPVILSWDEIKRDMHHQREGHNVVIHEFAHKIDMLNQGANGMPPIPAGSSTEEWVNAFEHAYTHLLERLEHHHKTCINTYGATSQAEYFAVVSEYFFTAPQHLIHCSHQVYIELKKFYQQDPAKRLDAQKKKKVKLRG</sequence>
<name>A0A3B0YJV5_9ZZZZ</name>
<dbReference type="InterPro" id="IPR010384">
    <property type="entry name" value="MtfA_fam"/>
</dbReference>
<dbReference type="AlphaFoldDB" id="A0A3B0YJV5"/>
<evidence type="ECO:0000313" key="1">
    <source>
        <dbReference type="EMBL" id="VAW68606.1"/>
    </source>
</evidence>
<dbReference type="PANTHER" id="PTHR30164:SF2">
    <property type="entry name" value="PROTEIN MTFA"/>
    <property type="match status" value="1"/>
</dbReference>
<dbReference type="Gene3D" id="1.10.472.150">
    <property type="entry name" value="Glucose-regulated metallo-peptidase M90, N-terminal domain"/>
    <property type="match status" value="1"/>
</dbReference>
<dbReference type="GO" id="GO:0004177">
    <property type="term" value="F:aminopeptidase activity"/>
    <property type="evidence" value="ECO:0007669"/>
    <property type="project" value="TreeGrafter"/>
</dbReference>
<reference evidence="1" key="1">
    <citation type="submission" date="2018-06" db="EMBL/GenBank/DDBJ databases">
        <authorList>
            <person name="Zhirakovskaya E."/>
        </authorList>
    </citation>
    <scope>NUCLEOTIDE SEQUENCE</scope>
</reference>
<dbReference type="SUPFAM" id="SSF55486">
    <property type="entry name" value="Metalloproteases ('zincins'), catalytic domain"/>
    <property type="match status" value="1"/>
</dbReference>
<dbReference type="Gene3D" id="3.40.390.10">
    <property type="entry name" value="Collagenase (Catalytic Domain)"/>
    <property type="match status" value="1"/>
</dbReference>
<dbReference type="GO" id="GO:0005829">
    <property type="term" value="C:cytosol"/>
    <property type="evidence" value="ECO:0007669"/>
    <property type="project" value="TreeGrafter"/>
</dbReference>
<dbReference type="CDD" id="cd20169">
    <property type="entry name" value="Peptidase_M90_mtfA"/>
    <property type="match status" value="1"/>
</dbReference>
<proteinExistence type="predicted"/>
<organism evidence="1">
    <name type="scientific">hydrothermal vent metagenome</name>
    <dbReference type="NCBI Taxonomy" id="652676"/>
    <lineage>
        <taxon>unclassified sequences</taxon>
        <taxon>metagenomes</taxon>
        <taxon>ecological metagenomes</taxon>
    </lineage>
</organism>
<gene>
    <name evidence="1" type="ORF">MNBD_GAMMA09-2692</name>
</gene>
<protein>
    <submittedName>
        <fullName evidence="1">Inner membrane protein</fullName>
    </submittedName>
</protein>
<dbReference type="Pfam" id="PF06167">
    <property type="entry name" value="Peptidase_M90"/>
    <property type="match status" value="1"/>
</dbReference>